<keyword evidence="6" id="KW-0732">Signal</keyword>
<dbReference type="GO" id="GO:0005739">
    <property type="term" value="C:mitochondrion"/>
    <property type="evidence" value="ECO:0007669"/>
    <property type="project" value="TreeGrafter"/>
</dbReference>
<dbReference type="InterPro" id="IPR016082">
    <property type="entry name" value="Ribosomal_uL30_ferredoxin-like"/>
</dbReference>
<sequence length="279" mass="32072">MNTYIVLSLLFVGLNAFPMTPDSDSVGDVKDVDPNQPEVKEAISFAFNVIHDSIDSTHAITMGKKRFLNYRITYKGPFDYKRDHTKAYRYPFGINKGAIEDTINEINQIRQLDLKDTDVSPFHLVWRYKTMTYIPWHEKYVLSHLGLHQKECHIRVVVPNTPHFNGLLWRVKHLIQLMPIAFPDGIPTEEDVGCVKLNTYTGALSVNPSHKVSADRIDLAKSDDIYYGKYLREYLKWSSGLFGKGLPGCPVQQINGSHIEDHKRKAMDASKHQHHFYNN</sequence>
<evidence type="ECO:0000313" key="8">
    <source>
        <dbReference type="EMBL" id="CAD7653778.1"/>
    </source>
</evidence>
<gene>
    <name evidence="8" type="ORF">ONB1V03_LOCUS10431</name>
</gene>
<evidence type="ECO:0000313" key="9">
    <source>
        <dbReference type="Proteomes" id="UP000728032"/>
    </source>
</evidence>
<dbReference type="SUPFAM" id="SSF55129">
    <property type="entry name" value="Ribosomal protein L30p/L7e"/>
    <property type="match status" value="1"/>
</dbReference>
<dbReference type="GO" id="GO:0003735">
    <property type="term" value="F:structural constituent of ribosome"/>
    <property type="evidence" value="ECO:0007669"/>
    <property type="project" value="InterPro"/>
</dbReference>
<evidence type="ECO:0000256" key="6">
    <source>
        <dbReference type="SAM" id="SignalP"/>
    </source>
</evidence>
<evidence type="ECO:0000256" key="3">
    <source>
        <dbReference type="ARBA" id="ARBA00023274"/>
    </source>
</evidence>
<feature type="domain" description="Large ribosomal subunit protein uL30-like ferredoxin-like fold" evidence="7">
    <location>
        <begin position="133"/>
        <end position="175"/>
    </location>
</feature>
<feature type="chain" id="PRO_5035592551" description="Large ribosomal subunit protein uL30m" evidence="6">
    <location>
        <begin position="17"/>
        <end position="279"/>
    </location>
</feature>
<dbReference type="PANTHER" id="PTHR15892">
    <property type="entry name" value="MITOCHONDRIAL RIBOSOMAL PROTEIN L30"/>
    <property type="match status" value="1"/>
</dbReference>
<dbReference type="AlphaFoldDB" id="A0A7R9M5E8"/>
<feature type="signal peptide" evidence="6">
    <location>
        <begin position="1"/>
        <end position="16"/>
    </location>
</feature>
<keyword evidence="9" id="KW-1185">Reference proteome</keyword>
<keyword evidence="3" id="KW-0687">Ribonucleoprotein</keyword>
<evidence type="ECO:0000256" key="4">
    <source>
        <dbReference type="ARBA" id="ARBA00035281"/>
    </source>
</evidence>
<dbReference type="GO" id="GO:0006412">
    <property type="term" value="P:translation"/>
    <property type="evidence" value="ECO:0007669"/>
    <property type="project" value="InterPro"/>
</dbReference>
<evidence type="ECO:0000256" key="2">
    <source>
        <dbReference type="ARBA" id="ARBA00022980"/>
    </source>
</evidence>
<dbReference type="EMBL" id="OC921911">
    <property type="protein sequence ID" value="CAD7653778.1"/>
    <property type="molecule type" value="Genomic_DNA"/>
</dbReference>
<evidence type="ECO:0000259" key="7">
    <source>
        <dbReference type="Pfam" id="PF00327"/>
    </source>
</evidence>
<dbReference type="PANTHER" id="PTHR15892:SF2">
    <property type="entry name" value="LARGE RIBOSOMAL SUBUNIT PROTEIN UL30M"/>
    <property type="match status" value="1"/>
</dbReference>
<organism evidence="8">
    <name type="scientific">Oppiella nova</name>
    <dbReference type="NCBI Taxonomy" id="334625"/>
    <lineage>
        <taxon>Eukaryota</taxon>
        <taxon>Metazoa</taxon>
        <taxon>Ecdysozoa</taxon>
        <taxon>Arthropoda</taxon>
        <taxon>Chelicerata</taxon>
        <taxon>Arachnida</taxon>
        <taxon>Acari</taxon>
        <taxon>Acariformes</taxon>
        <taxon>Sarcoptiformes</taxon>
        <taxon>Oribatida</taxon>
        <taxon>Brachypylina</taxon>
        <taxon>Oppioidea</taxon>
        <taxon>Oppiidae</taxon>
        <taxon>Oppiella</taxon>
    </lineage>
</organism>
<evidence type="ECO:0000256" key="1">
    <source>
        <dbReference type="ARBA" id="ARBA00007594"/>
    </source>
</evidence>
<keyword evidence="2" id="KW-0689">Ribosomal protein</keyword>
<dbReference type="EMBL" id="CAJPVJ010007086">
    <property type="protein sequence ID" value="CAG2170965.1"/>
    <property type="molecule type" value="Genomic_DNA"/>
</dbReference>
<protein>
    <recommendedName>
        <fullName evidence="4">Large ribosomal subunit protein uL30m</fullName>
    </recommendedName>
    <alternativeName>
        <fullName evidence="5">39S ribosomal protein L30, mitochondrial</fullName>
    </alternativeName>
</protein>
<evidence type="ECO:0000256" key="5">
    <source>
        <dbReference type="ARBA" id="ARBA00035356"/>
    </source>
</evidence>
<dbReference type="Proteomes" id="UP000728032">
    <property type="component" value="Unassembled WGS sequence"/>
</dbReference>
<name>A0A7R9M5E8_9ACAR</name>
<dbReference type="Pfam" id="PF00327">
    <property type="entry name" value="Ribosomal_L30"/>
    <property type="match status" value="1"/>
</dbReference>
<reference evidence="8" key="1">
    <citation type="submission" date="2020-11" db="EMBL/GenBank/DDBJ databases">
        <authorList>
            <person name="Tran Van P."/>
        </authorList>
    </citation>
    <scope>NUCLEOTIDE SEQUENCE</scope>
</reference>
<dbReference type="GO" id="GO:0015934">
    <property type="term" value="C:large ribosomal subunit"/>
    <property type="evidence" value="ECO:0007669"/>
    <property type="project" value="InterPro"/>
</dbReference>
<comment type="similarity">
    <text evidence="1">Belongs to the universal ribosomal protein uL30 family.</text>
</comment>
<dbReference type="OrthoDB" id="9973389at2759"/>
<dbReference type="InterPro" id="IPR036919">
    <property type="entry name" value="Ribo_uL30_ferredoxin-like_sf"/>
</dbReference>
<proteinExistence type="inferred from homology"/>
<dbReference type="InterPro" id="IPR005996">
    <property type="entry name" value="Ribosomal_uL30_bac-type"/>
</dbReference>
<accession>A0A7R9M5E8</accession>